<evidence type="ECO:0000256" key="2">
    <source>
        <dbReference type="ARBA" id="ARBA00006824"/>
    </source>
</evidence>
<gene>
    <name evidence="7" type="ORF">POTOM_014833</name>
</gene>
<organism evidence="7 8">
    <name type="scientific">Populus tomentosa</name>
    <name type="common">Chinese white poplar</name>
    <dbReference type="NCBI Taxonomy" id="118781"/>
    <lineage>
        <taxon>Eukaryota</taxon>
        <taxon>Viridiplantae</taxon>
        <taxon>Streptophyta</taxon>
        <taxon>Embryophyta</taxon>
        <taxon>Tracheophyta</taxon>
        <taxon>Spermatophyta</taxon>
        <taxon>Magnoliopsida</taxon>
        <taxon>eudicotyledons</taxon>
        <taxon>Gunneridae</taxon>
        <taxon>Pentapetalae</taxon>
        <taxon>rosids</taxon>
        <taxon>fabids</taxon>
        <taxon>Malpighiales</taxon>
        <taxon>Salicaceae</taxon>
        <taxon>Saliceae</taxon>
        <taxon>Populus</taxon>
    </lineage>
</organism>
<evidence type="ECO:0000256" key="3">
    <source>
        <dbReference type="ARBA" id="ARBA00022692"/>
    </source>
</evidence>
<evidence type="ECO:0000256" key="6">
    <source>
        <dbReference type="SAM" id="Phobius"/>
    </source>
</evidence>
<evidence type="ECO:0000256" key="5">
    <source>
        <dbReference type="ARBA" id="ARBA00023136"/>
    </source>
</evidence>
<comment type="caution">
    <text evidence="7">The sequence shown here is derived from an EMBL/GenBank/DDBJ whole genome shotgun (WGS) entry which is preliminary data.</text>
</comment>
<dbReference type="AlphaFoldDB" id="A0A8X7ZWK0"/>
<keyword evidence="5 6" id="KW-0472">Membrane</keyword>
<name>A0A8X7ZWK0_POPTO</name>
<keyword evidence="4 6" id="KW-1133">Transmembrane helix</keyword>
<dbReference type="GO" id="GO:0005737">
    <property type="term" value="C:cytoplasm"/>
    <property type="evidence" value="ECO:0007669"/>
    <property type="project" value="TreeGrafter"/>
</dbReference>
<evidence type="ECO:0000313" key="8">
    <source>
        <dbReference type="Proteomes" id="UP000886885"/>
    </source>
</evidence>
<reference evidence="7" key="1">
    <citation type="journal article" date="2020" name="bioRxiv">
        <title>Hybrid origin of Populus tomentosa Carr. identified through genome sequencing and phylogenomic analysis.</title>
        <authorList>
            <person name="An X."/>
            <person name="Gao K."/>
            <person name="Chen Z."/>
            <person name="Li J."/>
            <person name="Yang X."/>
            <person name="Yang X."/>
            <person name="Zhou J."/>
            <person name="Guo T."/>
            <person name="Zhao T."/>
            <person name="Huang S."/>
            <person name="Miao D."/>
            <person name="Khan W.U."/>
            <person name="Rao P."/>
            <person name="Ye M."/>
            <person name="Lei B."/>
            <person name="Liao W."/>
            <person name="Wang J."/>
            <person name="Ji L."/>
            <person name="Li Y."/>
            <person name="Guo B."/>
            <person name="Mustafa N.S."/>
            <person name="Li S."/>
            <person name="Yun Q."/>
            <person name="Keller S.R."/>
            <person name="Mao J."/>
            <person name="Zhang R."/>
            <person name="Strauss S.H."/>
        </authorList>
    </citation>
    <scope>NUCLEOTIDE SEQUENCE</scope>
    <source>
        <strain evidence="7">GM15</strain>
        <tissue evidence="7">Leaf</tissue>
    </source>
</reference>
<evidence type="ECO:0000256" key="4">
    <source>
        <dbReference type="ARBA" id="ARBA00022989"/>
    </source>
</evidence>
<dbReference type="EMBL" id="JAAWWB010000007">
    <property type="protein sequence ID" value="KAG6778498.1"/>
    <property type="molecule type" value="Genomic_DNA"/>
</dbReference>
<accession>A0A8X7ZWK0</accession>
<evidence type="ECO:0000256" key="1">
    <source>
        <dbReference type="ARBA" id="ARBA00004141"/>
    </source>
</evidence>
<protein>
    <submittedName>
        <fullName evidence="7">Uncharacterized protein</fullName>
    </submittedName>
</protein>
<keyword evidence="3 6" id="KW-0812">Transmembrane</keyword>
<dbReference type="InterPro" id="IPR007248">
    <property type="entry name" value="Mpv17_PMP22"/>
</dbReference>
<feature type="transmembrane region" description="Helical" evidence="6">
    <location>
        <begin position="236"/>
        <end position="256"/>
    </location>
</feature>
<sequence length="414" mass="46295">MISNIPVAAENKSVDDSFKAKRGAPADTPAMVAAVRMIMLIESKRMAVFFSIGIVLLSPSLKFSSSTTFNAFLGTEIRIPGSLGTEMAALILVEQLQETRKLEACKEAILMMRIQRLMMKMEGGSERNICVMQAITTGVLSAVSDIVAQKLSGIQKLQIKRILLKVDSGVGQILLIGNNRKAETLVEVWIISSMKSTYFRELHLVVDWYTVIEDSQLCTVSIVVELTIAKPNSDSLLLLFGFGYLGPFGHFLHLMLEKMFKGKKDTATVAKKVAVEQLTASPWNNLVFMIDYEMVIDGKKTLDASENQTKKGIPNSAVHIMDGIALSSLQSMQFFWPVVGWVNHQYMPLQFRVIFHNLIAVGWYLLRLQPTLLYFKFSLSNFTENEIGFLFLLNVIFRGIFLNLRSKSMALTKG</sequence>
<dbReference type="OrthoDB" id="10267969at2759"/>
<dbReference type="PANTHER" id="PTHR11266">
    <property type="entry name" value="PEROXISOMAL MEMBRANE PROTEIN 2, PXMP2 MPV17"/>
    <property type="match status" value="1"/>
</dbReference>
<keyword evidence="8" id="KW-1185">Reference proteome</keyword>
<dbReference type="Pfam" id="PF04117">
    <property type="entry name" value="Mpv17_PMP22"/>
    <property type="match status" value="1"/>
</dbReference>
<feature type="transmembrane region" description="Helical" evidence="6">
    <location>
        <begin position="387"/>
        <end position="404"/>
    </location>
</feature>
<dbReference type="PANTHER" id="PTHR11266:SF86">
    <property type="entry name" value="PEROXISOMAL MEMBRANE PROTEIN PMP22"/>
    <property type="match status" value="1"/>
</dbReference>
<dbReference type="GO" id="GO:0016020">
    <property type="term" value="C:membrane"/>
    <property type="evidence" value="ECO:0007669"/>
    <property type="project" value="UniProtKB-SubCell"/>
</dbReference>
<feature type="transmembrane region" description="Helical" evidence="6">
    <location>
        <begin position="353"/>
        <end position="375"/>
    </location>
</feature>
<dbReference type="Proteomes" id="UP000886885">
    <property type="component" value="Chromosome 4A"/>
</dbReference>
<comment type="subcellular location">
    <subcellularLocation>
        <location evidence="1">Membrane</location>
        <topology evidence="1">Multi-pass membrane protein</topology>
    </subcellularLocation>
</comment>
<comment type="similarity">
    <text evidence="2">Belongs to the peroxisomal membrane protein PXMP2/4 family.</text>
</comment>
<evidence type="ECO:0000313" key="7">
    <source>
        <dbReference type="EMBL" id="KAG6778498.1"/>
    </source>
</evidence>
<proteinExistence type="inferred from homology"/>